<evidence type="ECO:0000313" key="4">
    <source>
        <dbReference type="EMBL" id="KGP71830.1"/>
    </source>
</evidence>
<feature type="compositionally biased region" description="Polar residues" evidence="1">
    <location>
        <begin position="273"/>
        <end position="282"/>
    </location>
</feature>
<sequence>MMNQPGKSQDIEVRPGTFVTGKWYNRSYRIVKKLGAGACGTVYLAEEGRKHVAIKFSLNSSSITTEVNVLKTFQKVQGKTLGPSLLDVDDWVQPNGNKISFYVMEYLRGKELTTFINEHGHEWLGILVVQLLSDLEQLHHTGWVFGDLKTENLIVTYPPAKLRWIDVGGTTQQGRAIKEYTEFYDRGYWGMGSRKAEANYDLFALAMVMLHLYHPNRFEKGTNPEKTLLSKLQQTNELRPYQSVIQKALYGDYTTSEQMKIDMQHILMKSTHTTTNYSTPSRTNKRKHQVKKTVKSSPPVRQSKYLWEGMGIVVVVCMFYVVYILLQWI</sequence>
<dbReference type="SUPFAM" id="SSF56112">
    <property type="entry name" value="Protein kinase-like (PK-like)"/>
    <property type="match status" value="1"/>
</dbReference>
<keyword evidence="4" id="KW-0723">Serine/threonine-protein kinase</keyword>
<dbReference type="Pfam" id="PF00069">
    <property type="entry name" value="Pkinase"/>
    <property type="match status" value="1"/>
</dbReference>
<comment type="caution">
    <text evidence="4">The sequence shown here is derived from an EMBL/GenBank/DDBJ whole genome shotgun (WGS) entry which is preliminary data.</text>
</comment>
<dbReference type="InterPro" id="IPR000719">
    <property type="entry name" value="Prot_kinase_dom"/>
</dbReference>
<dbReference type="PROSITE" id="PS50011">
    <property type="entry name" value="PROTEIN_KINASE_DOM"/>
    <property type="match status" value="1"/>
</dbReference>
<evidence type="ECO:0000313" key="5">
    <source>
        <dbReference type="Proteomes" id="UP000030147"/>
    </source>
</evidence>
<keyword evidence="5" id="KW-1185">Reference proteome</keyword>
<dbReference type="Gene3D" id="3.30.200.20">
    <property type="entry name" value="Phosphorylase Kinase, domain 1"/>
    <property type="match status" value="1"/>
</dbReference>
<dbReference type="SMART" id="SM00220">
    <property type="entry name" value="S_TKc"/>
    <property type="match status" value="1"/>
</dbReference>
<dbReference type="STRING" id="1385514.N782_16130"/>
<feature type="transmembrane region" description="Helical" evidence="2">
    <location>
        <begin position="305"/>
        <end position="326"/>
    </location>
</feature>
<feature type="domain" description="Protein kinase" evidence="3">
    <location>
        <begin position="28"/>
        <end position="275"/>
    </location>
</feature>
<keyword evidence="2" id="KW-0812">Transmembrane</keyword>
<keyword evidence="2" id="KW-0472">Membrane</keyword>
<organism evidence="4 5">
    <name type="scientific">Pontibacillus yanchengensis Y32</name>
    <dbReference type="NCBI Taxonomy" id="1385514"/>
    <lineage>
        <taxon>Bacteria</taxon>
        <taxon>Bacillati</taxon>
        <taxon>Bacillota</taxon>
        <taxon>Bacilli</taxon>
        <taxon>Bacillales</taxon>
        <taxon>Bacillaceae</taxon>
        <taxon>Pontibacillus</taxon>
    </lineage>
</organism>
<feature type="compositionally biased region" description="Basic residues" evidence="1">
    <location>
        <begin position="283"/>
        <end position="294"/>
    </location>
</feature>
<gene>
    <name evidence="4" type="ORF">N782_16130</name>
</gene>
<keyword evidence="4" id="KW-0808">Transferase</keyword>
<dbReference type="GO" id="GO:0005737">
    <property type="term" value="C:cytoplasm"/>
    <property type="evidence" value="ECO:0007669"/>
    <property type="project" value="TreeGrafter"/>
</dbReference>
<dbReference type="Gene3D" id="1.10.510.10">
    <property type="entry name" value="Transferase(Phosphotransferase) domain 1"/>
    <property type="match status" value="1"/>
</dbReference>
<accession>A0A0A2TRF2</accession>
<protein>
    <submittedName>
        <fullName evidence="4">Serine/threonine protein kinase</fullName>
    </submittedName>
</protein>
<dbReference type="PANTHER" id="PTHR44167:SF31">
    <property type="entry name" value="PROTEIN CBG02007"/>
    <property type="match status" value="1"/>
</dbReference>
<keyword evidence="4" id="KW-0418">Kinase</keyword>
<feature type="region of interest" description="Disordered" evidence="1">
    <location>
        <begin position="273"/>
        <end position="295"/>
    </location>
</feature>
<proteinExistence type="predicted"/>
<evidence type="ECO:0000256" key="2">
    <source>
        <dbReference type="SAM" id="Phobius"/>
    </source>
</evidence>
<dbReference type="PANTHER" id="PTHR44167">
    <property type="entry name" value="OVARIAN-SPECIFIC SERINE/THREONINE-PROTEIN KINASE LOK-RELATED"/>
    <property type="match status" value="1"/>
</dbReference>
<dbReference type="AlphaFoldDB" id="A0A0A2TRF2"/>
<evidence type="ECO:0000259" key="3">
    <source>
        <dbReference type="PROSITE" id="PS50011"/>
    </source>
</evidence>
<dbReference type="GO" id="GO:0004674">
    <property type="term" value="F:protein serine/threonine kinase activity"/>
    <property type="evidence" value="ECO:0007669"/>
    <property type="project" value="UniProtKB-KW"/>
</dbReference>
<dbReference type="OrthoDB" id="583109at2"/>
<dbReference type="eggNOG" id="COG0515">
    <property type="taxonomic scope" value="Bacteria"/>
</dbReference>
<dbReference type="EMBL" id="AVBF01000046">
    <property type="protein sequence ID" value="KGP71830.1"/>
    <property type="molecule type" value="Genomic_DNA"/>
</dbReference>
<dbReference type="InterPro" id="IPR011009">
    <property type="entry name" value="Kinase-like_dom_sf"/>
</dbReference>
<dbReference type="GO" id="GO:0005524">
    <property type="term" value="F:ATP binding"/>
    <property type="evidence" value="ECO:0007669"/>
    <property type="project" value="InterPro"/>
</dbReference>
<reference evidence="4 5" key="1">
    <citation type="journal article" date="2015" name="Stand. Genomic Sci.">
        <title>High quality draft genome sequence of the moderately halophilic bacterium Pontibacillus yanchengensis Y32(T) and comparison among Pontibacillus genomes.</title>
        <authorList>
            <person name="Huang J."/>
            <person name="Qiao Z.X."/>
            <person name="Tang J.W."/>
            <person name="Wang G."/>
        </authorList>
    </citation>
    <scope>NUCLEOTIDE SEQUENCE [LARGE SCALE GENOMIC DNA]</scope>
    <source>
        <strain evidence="4 5">Y32</strain>
    </source>
</reference>
<keyword evidence="2" id="KW-1133">Transmembrane helix</keyword>
<evidence type="ECO:0000256" key="1">
    <source>
        <dbReference type="SAM" id="MobiDB-lite"/>
    </source>
</evidence>
<name>A0A0A2TRF2_9BACI</name>
<dbReference type="Proteomes" id="UP000030147">
    <property type="component" value="Unassembled WGS sequence"/>
</dbReference>